<dbReference type="Proteomes" id="UP000324800">
    <property type="component" value="Unassembled WGS sequence"/>
</dbReference>
<dbReference type="AlphaFoldDB" id="A0A5J4W9W2"/>
<feature type="compositionally biased region" description="Low complexity" evidence="1">
    <location>
        <begin position="357"/>
        <end position="379"/>
    </location>
</feature>
<organism evidence="2 3">
    <name type="scientific">Streblomastix strix</name>
    <dbReference type="NCBI Taxonomy" id="222440"/>
    <lineage>
        <taxon>Eukaryota</taxon>
        <taxon>Metamonada</taxon>
        <taxon>Preaxostyla</taxon>
        <taxon>Oxymonadida</taxon>
        <taxon>Streblomastigidae</taxon>
        <taxon>Streblomastix</taxon>
    </lineage>
</organism>
<comment type="caution">
    <text evidence="2">The sequence shown here is derived from an EMBL/GenBank/DDBJ whole genome shotgun (WGS) entry which is preliminary data.</text>
</comment>
<proteinExistence type="predicted"/>
<name>A0A5J4W9W2_9EUKA</name>
<sequence length="379" mass="42864">MTQASGSNAQALFAHLLDGAGLKTTPNQPLADDRDVNGNDTIVFRSDRENTVTDADAEHALKMPSMQKIQFFIMRFMELITRQNAFTLEFWTIPIAQTQVRDYIARILQALEVTKHAEVLPHQILNDAADSRIDRNIQKLQFQILMLYKLTILSIQQVQEGNTKETLIDLVCMCVALLRFAERSTYIRIQMKDGAQGAQQFNPCNNGVMSHAIQPLYAFRLRQKQGSQNLVNQQACQYSATEMGPGQQILQLVTFTPTQIIQQFYSGQLIPRPQIQQPFQGFGMYPGIQQFQGFPQPGLFQQTQLSSGYSTQLYRQMSIIEGLPQFMQSSPTFGMQQTQQTNLLTPPVPSSMGHPAFQSSFQSQNSEQLNQQFNQLPTI</sequence>
<protein>
    <submittedName>
        <fullName evidence="2">Uncharacterized protein</fullName>
    </submittedName>
</protein>
<accession>A0A5J4W9W2</accession>
<feature type="region of interest" description="Disordered" evidence="1">
    <location>
        <begin position="353"/>
        <end position="379"/>
    </location>
</feature>
<evidence type="ECO:0000313" key="2">
    <source>
        <dbReference type="EMBL" id="KAA6391718.1"/>
    </source>
</evidence>
<dbReference type="EMBL" id="SNRW01002784">
    <property type="protein sequence ID" value="KAA6391718.1"/>
    <property type="molecule type" value="Genomic_DNA"/>
</dbReference>
<evidence type="ECO:0000256" key="1">
    <source>
        <dbReference type="SAM" id="MobiDB-lite"/>
    </source>
</evidence>
<evidence type="ECO:0000313" key="3">
    <source>
        <dbReference type="Proteomes" id="UP000324800"/>
    </source>
</evidence>
<gene>
    <name evidence="2" type="ORF">EZS28_012755</name>
</gene>
<reference evidence="2 3" key="1">
    <citation type="submission" date="2019-03" db="EMBL/GenBank/DDBJ databases">
        <title>Single cell metagenomics reveals metabolic interactions within the superorganism composed of flagellate Streblomastix strix and complex community of Bacteroidetes bacteria on its surface.</title>
        <authorList>
            <person name="Treitli S.C."/>
            <person name="Kolisko M."/>
            <person name="Husnik F."/>
            <person name="Keeling P."/>
            <person name="Hampl V."/>
        </authorList>
    </citation>
    <scope>NUCLEOTIDE SEQUENCE [LARGE SCALE GENOMIC DNA]</scope>
    <source>
        <strain evidence="2">ST1C</strain>
    </source>
</reference>